<evidence type="ECO:0000313" key="2">
    <source>
        <dbReference type="EMBL" id="GBO46127.1"/>
    </source>
</evidence>
<dbReference type="Proteomes" id="UP000499080">
    <property type="component" value="Unassembled WGS sequence"/>
</dbReference>
<evidence type="ECO:0000256" key="1">
    <source>
        <dbReference type="SAM" id="MobiDB-lite"/>
    </source>
</evidence>
<gene>
    <name evidence="2" type="ORF">AVEN_97594_1</name>
</gene>
<proteinExistence type="predicted"/>
<keyword evidence="3" id="KW-1185">Reference proteome</keyword>
<feature type="region of interest" description="Disordered" evidence="1">
    <location>
        <begin position="1"/>
        <end position="47"/>
    </location>
</feature>
<name>A0A4Y2XCY6_ARAVE</name>
<reference evidence="2 3" key="1">
    <citation type="journal article" date="2019" name="Sci. Rep.">
        <title>Orb-weaving spider Araneus ventricosus genome elucidates the spidroin gene catalogue.</title>
        <authorList>
            <person name="Kono N."/>
            <person name="Nakamura H."/>
            <person name="Ohtoshi R."/>
            <person name="Moran D.A.P."/>
            <person name="Shinohara A."/>
            <person name="Yoshida Y."/>
            <person name="Fujiwara M."/>
            <person name="Mori M."/>
            <person name="Tomita M."/>
            <person name="Arakawa K."/>
        </authorList>
    </citation>
    <scope>NUCLEOTIDE SEQUENCE [LARGE SCALE GENOMIC DNA]</scope>
</reference>
<dbReference type="AlphaFoldDB" id="A0A4Y2XCY6"/>
<feature type="non-terminal residue" evidence="2">
    <location>
        <position position="1"/>
    </location>
</feature>
<accession>A0A4Y2XCY6</accession>
<organism evidence="2 3">
    <name type="scientific">Araneus ventricosus</name>
    <name type="common">Orbweaver spider</name>
    <name type="synonym">Epeira ventricosa</name>
    <dbReference type="NCBI Taxonomy" id="182803"/>
    <lineage>
        <taxon>Eukaryota</taxon>
        <taxon>Metazoa</taxon>
        <taxon>Ecdysozoa</taxon>
        <taxon>Arthropoda</taxon>
        <taxon>Chelicerata</taxon>
        <taxon>Arachnida</taxon>
        <taxon>Araneae</taxon>
        <taxon>Araneomorphae</taxon>
        <taxon>Entelegynae</taxon>
        <taxon>Araneoidea</taxon>
        <taxon>Araneidae</taxon>
        <taxon>Araneus</taxon>
    </lineage>
</organism>
<dbReference type="EMBL" id="BGPR01073591">
    <property type="protein sequence ID" value="GBO46127.1"/>
    <property type="molecule type" value="Genomic_DNA"/>
</dbReference>
<sequence length="47" mass="5707">QRPSDPRWTKTIRSKMDKDHQIQDGQRPSDPRWTKTIRSKMDKDNQI</sequence>
<comment type="caution">
    <text evidence="2">The sequence shown here is derived from an EMBL/GenBank/DDBJ whole genome shotgun (WGS) entry which is preliminary data.</text>
</comment>
<evidence type="ECO:0000313" key="3">
    <source>
        <dbReference type="Proteomes" id="UP000499080"/>
    </source>
</evidence>
<protein>
    <submittedName>
        <fullName evidence="2">Uncharacterized protein</fullName>
    </submittedName>
</protein>